<feature type="domain" description="Peptidase M28" evidence="4">
    <location>
        <begin position="97"/>
        <end position="303"/>
    </location>
</feature>
<sequence>MLPGFCVAAETAQTGDPLPHPDTAALRQTVTGLVGFGTRHTLSTTTDPHRGIGAARRWVAEKMTALGTQCGGCLNVETVGDRFTGPRAPEGVQVEDVIAIQKGDTDPDRVVIVQAHIDTRVNDVMDATTDAPGANDDASGVALVLEAARLLSRQHFPATIVYAALSGEEQGLWGGELLARTATARGWKVAAVLNNDIVGNTHGIGGEHVDNAVRVFSEGIRMAADTAGISQQRAIGAEDDSPSRALAREVVLQSRLNPGLGLKVESIRRPDRFMRGGDHIPFLNAGFPAIRFTEATENYDRQHQLVRVENGHRYGDTIEFVDFPYLAKVTALNIAVIRDIATAPAPPDTATISGALKDDTHVSWTAVPGAAGYRVRWRAADTSAWKDSRDVPAQTTALDLTHLNVDDHFFGVSSLSANGAESLVTFAGMPPRPLPGHTH</sequence>
<dbReference type="InterPro" id="IPR013783">
    <property type="entry name" value="Ig-like_fold"/>
</dbReference>
<dbReference type="SUPFAM" id="SSF53187">
    <property type="entry name" value="Zn-dependent exopeptidases"/>
    <property type="match status" value="1"/>
</dbReference>
<keyword evidence="3" id="KW-0645">Protease</keyword>
<keyword evidence="3" id="KW-0378">Hydrolase</keyword>
<evidence type="ECO:0000259" key="4">
    <source>
        <dbReference type="Pfam" id="PF04389"/>
    </source>
</evidence>
<dbReference type="InterPro" id="IPR007484">
    <property type="entry name" value="Peptidase_M28"/>
</dbReference>
<keyword evidence="3" id="KW-0482">Metalloprotease</keyword>
<dbReference type="Gene3D" id="2.60.40.10">
    <property type="entry name" value="Immunoglobulins"/>
    <property type="match status" value="1"/>
</dbReference>
<protein>
    <submittedName>
        <fullName evidence="5">M20/M25/M40 family metallo-hydrolase</fullName>
    </submittedName>
</protein>
<dbReference type="PANTHER" id="PTHR12147:SF26">
    <property type="entry name" value="PEPTIDASE M28 DOMAIN-CONTAINING PROTEIN"/>
    <property type="match status" value="1"/>
</dbReference>
<organism evidence="5 6">
    <name type="scientific">Acetobacter musti</name>
    <dbReference type="NCBI Taxonomy" id="864732"/>
    <lineage>
        <taxon>Bacteria</taxon>
        <taxon>Pseudomonadati</taxon>
        <taxon>Pseudomonadota</taxon>
        <taxon>Alphaproteobacteria</taxon>
        <taxon>Acetobacterales</taxon>
        <taxon>Acetobacteraceae</taxon>
        <taxon>Acetobacter</taxon>
    </lineage>
</organism>
<evidence type="ECO:0000256" key="3">
    <source>
        <dbReference type="ARBA" id="ARBA00023049"/>
    </source>
</evidence>
<comment type="subcellular location">
    <subcellularLocation>
        <location evidence="1">Secreted</location>
    </subcellularLocation>
</comment>
<dbReference type="Gene3D" id="3.40.630.10">
    <property type="entry name" value="Zn peptidases"/>
    <property type="match status" value="1"/>
</dbReference>
<evidence type="ECO:0000256" key="1">
    <source>
        <dbReference type="ARBA" id="ARBA00004613"/>
    </source>
</evidence>
<evidence type="ECO:0000313" key="5">
    <source>
        <dbReference type="EMBL" id="NHN86302.1"/>
    </source>
</evidence>
<dbReference type="PANTHER" id="PTHR12147">
    <property type="entry name" value="METALLOPEPTIDASE M28 FAMILY MEMBER"/>
    <property type="match status" value="1"/>
</dbReference>
<evidence type="ECO:0000313" key="6">
    <source>
        <dbReference type="Proteomes" id="UP000635278"/>
    </source>
</evidence>
<dbReference type="InterPro" id="IPR036116">
    <property type="entry name" value="FN3_sf"/>
</dbReference>
<dbReference type="InterPro" id="IPR045175">
    <property type="entry name" value="M28_fam"/>
</dbReference>
<keyword evidence="2" id="KW-0964">Secreted</keyword>
<accession>A0ABX0JWX3</accession>
<proteinExistence type="predicted"/>
<name>A0ABX0JWX3_9PROT</name>
<dbReference type="Pfam" id="PF04389">
    <property type="entry name" value="Peptidase_M28"/>
    <property type="match status" value="1"/>
</dbReference>
<gene>
    <name evidence="5" type="ORF">GOB93_16900</name>
</gene>
<dbReference type="SUPFAM" id="SSF49265">
    <property type="entry name" value="Fibronectin type III"/>
    <property type="match status" value="1"/>
</dbReference>
<comment type="caution">
    <text evidence="5">The sequence shown here is derived from an EMBL/GenBank/DDBJ whole genome shotgun (WGS) entry which is preliminary data.</text>
</comment>
<dbReference type="InterPro" id="IPR003961">
    <property type="entry name" value="FN3_dom"/>
</dbReference>
<dbReference type="CDD" id="cd00063">
    <property type="entry name" value="FN3"/>
    <property type="match status" value="1"/>
</dbReference>
<keyword evidence="6" id="KW-1185">Reference proteome</keyword>
<reference evidence="5 6" key="1">
    <citation type="journal article" date="2020" name="Int. J. Syst. Evol. Microbiol.">
        <title>Novel acetic acid bacteria from cider fermentations: Acetobacter conturbans sp. nov. and Acetobacter fallax sp. nov.</title>
        <authorList>
            <person name="Sombolestani A.S."/>
            <person name="Cleenwerck I."/>
            <person name="Cnockaert M."/>
            <person name="Borremans W."/>
            <person name="Wieme A.D."/>
            <person name="De Vuyst L."/>
            <person name="Vandamme P."/>
        </authorList>
    </citation>
    <scope>NUCLEOTIDE SEQUENCE [LARGE SCALE GENOMIC DNA]</scope>
    <source>
        <strain evidence="5 6">LMG 30640</strain>
    </source>
</reference>
<evidence type="ECO:0000256" key="2">
    <source>
        <dbReference type="ARBA" id="ARBA00022525"/>
    </source>
</evidence>
<dbReference type="Proteomes" id="UP000635278">
    <property type="component" value="Unassembled WGS sequence"/>
</dbReference>
<dbReference type="EMBL" id="WOTB01000031">
    <property type="protein sequence ID" value="NHN86302.1"/>
    <property type="molecule type" value="Genomic_DNA"/>
</dbReference>